<evidence type="ECO:0008006" key="3">
    <source>
        <dbReference type="Google" id="ProtNLM"/>
    </source>
</evidence>
<evidence type="ECO:0000313" key="1">
    <source>
        <dbReference type="EMBL" id="RDY67715.1"/>
    </source>
</evidence>
<name>A0A3D8VEI9_9GAMM</name>
<evidence type="ECO:0000313" key="2">
    <source>
        <dbReference type="Proteomes" id="UP000256829"/>
    </source>
</evidence>
<proteinExistence type="predicted"/>
<dbReference type="RefSeq" id="WP_115841838.1">
    <property type="nucleotide sequence ID" value="NZ_QTJR01000004.1"/>
</dbReference>
<dbReference type="AlphaFoldDB" id="A0A3D8VEI9"/>
<accession>A0A3D8VEI9</accession>
<organism evidence="1 2">
    <name type="scientific">Lysobacter soli</name>
    <dbReference type="NCBI Taxonomy" id="453783"/>
    <lineage>
        <taxon>Bacteria</taxon>
        <taxon>Pseudomonadati</taxon>
        <taxon>Pseudomonadota</taxon>
        <taxon>Gammaproteobacteria</taxon>
        <taxon>Lysobacterales</taxon>
        <taxon>Lysobacteraceae</taxon>
        <taxon>Lysobacter</taxon>
    </lineage>
</organism>
<protein>
    <recommendedName>
        <fullName evidence="3">Restriction endonuclease</fullName>
    </recommendedName>
</protein>
<sequence length="320" mass="35949">MADSPSEPARSINPRAVRYVKLGPGGSWEQDSKRLGILRFGFESADPETLALCRAKDWDELARSWREQGKQSPGTATSFTNQIRAFFEDQGDTLWVTFIDDVLHYGFLEPGEPQRWDRDANYSSYRTLCGGWRTTDATGATLTKTSLPGTITKLSMFRGTSCNVIDAERLVKRINGQRSDEVTRVEQARTSLLEALVPLIQMLHERDFEILIDMGFVNAGWRRLGAVGGNQATKDLDLEAPLTRERAYVQIKCQTTQGELDAYAKDFANKDTYDRLFYVYHTGQIEHSFSEAGVTLFGAGDVARMVLEGGLVDWVIDRVK</sequence>
<dbReference type="EMBL" id="QTJR01000004">
    <property type="protein sequence ID" value="RDY67715.1"/>
    <property type="molecule type" value="Genomic_DNA"/>
</dbReference>
<keyword evidence="2" id="KW-1185">Reference proteome</keyword>
<reference evidence="1 2" key="1">
    <citation type="submission" date="2018-08" db="EMBL/GenBank/DDBJ databases">
        <title>Lysobacter soli KCTC 22011, whole genome shotgun sequence.</title>
        <authorList>
            <person name="Zhang X."/>
            <person name="Feng G."/>
            <person name="Zhu H."/>
        </authorList>
    </citation>
    <scope>NUCLEOTIDE SEQUENCE [LARGE SCALE GENOMIC DNA]</scope>
    <source>
        <strain evidence="1 2">KCTC 22011</strain>
    </source>
</reference>
<gene>
    <name evidence="1" type="ORF">DX912_07265</name>
</gene>
<comment type="caution">
    <text evidence="1">The sequence shown here is derived from an EMBL/GenBank/DDBJ whole genome shotgun (WGS) entry which is preliminary data.</text>
</comment>
<dbReference type="Proteomes" id="UP000256829">
    <property type="component" value="Unassembled WGS sequence"/>
</dbReference>